<protein>
    <submittedName>
        <fullName evidence="2">2,3-dihydroxybenzoate-AMP ligase</fullName>
        <ecNumber evidence="2">2.7.7.58</ecNumber>
    </submittedName>
</protein>
<name>A0A3R9ZKA1_ACIBA</name>
<dbReference type="SUPFAM" id="SSF56801">
    <property type="entry name" value="Acetyl-CoA synthetase-like"/>
    <property type="match status" value="1"/>
</dbReference>
<feature type="non-terminal residue" evidence="2">
    <location>
        <position position="97"/>
    </location>
</feature>
<sequence>MKKQLIEFVRWSPERAQHYRNKGYWIDQPLTRILTVGVQSHPHSPAIICGERQLSYIELDRLSTNLASRLAEKGLGKGDTALVQLPNVAEFYIVFFA</sequence>
<proteinExistence type="predicted"/>
<accession>A0A3R9ZKA1</accession>
<comment type="caution">
    <text evidence="2">The sequence shown here is derived from an EMBL/GenBank/DDBJ whole genome shotgun (WGS) entry which is preliminary data.</text>
</comment>
<dbReference type="EC" id="2.7.7.58" evidence="2"/>
<feature type="domain" description="AMP-dependent synthetase/ligase" evidence="1">
    <location>
        <begin position="38"/>
        <end position="97"/>
    </location>
</feature>
<organism evidence="2 3">
    <name type="scientific">Acinetobacter baumannii</name>
    <dbReference type="NCBI Taxonomy" id="470"/>
    <lineage>
        <taxon>Bacteria</taxon>
        <taxon>Pseudomonadati</taxon>
        <taxon>Pseudomonadota</taxon>
        <taxon>Gammaproteobacteria</taxon>
        <taxon>Moraxellales</taxon>
        <taxon>Moraxellaceae</taxon>
        <taxon>Acinetobacter</taxon>
        <taxon>Acinetobacter calcoaceticus/baumannii complex</taxon>
    </lineage>
</organism>
<gene>
    <name evidence="2" type="primary">entE</name>
    <name evidence="2" type="ORF">EA686_27170</name>
</gene>
<dbReference type="AlphaFoldDB" id="A0A3R9ZKA1"/>
<dbReference type="GO" id="GO:0016874">
    <property type="term" value="F:ligase activity"/>
    <property type="evidence" value="ECO:0007669"/>
    <property type="project" value="UniProtKB-KW"/>
</dbReference>
<keyword evidence="2" id="KW-0548">Nucleotidyltransferase</keyword>
<keyword evidence="2" id="KW-0808">Transferase</keyword>
<dbReference type="InterPro" id="IPR042099">
    <property type="entry name" value="ANL_N_sf"/>
</dbReference>
<dbReference type="EMBL" id="RFDI01002295">
    <property type="protein sequence ID" value="RSR23063.1"/>
    <property type="molecule type" value="Genomic_DNA"/>
</dbReference>
<evidence type="ECO:0000313" key="3">
    <source>
        <dbReference type="Proteomes" id="UP000280073"/>
    </source>
</evidence>
<dbReference type="GO" id="GO:0016779">
    <property type="term" value="F:nucleotidyltransferase activity"/>
    <property type="evidence" value="ECO:0007669"/>
    <property type="project" value="UniProtKB-KW"/>
</dbReference>
<dbReference type="Proteomes" id="UP000280073">
    <property type="component" value="Unassembled WGS sequence"/>
</dbReference>
<keyword evidence="2" id="KW-0436">Ligase</keyword>
<dbReference type="InterPro" id="IPR000873">
    <property type="entry name" value="AMP-dep_synth/lig_dom"/>
</dbReference>
<dbReference type="Pfam" id="PF00501">
    <property type="entry name" value="AMP-binding"/>
    <property type="match status" value="1"/>
</dbReference>
<evidence type="ECO:0000259" key="1">
    <source>
        <dbReference type="Pfam" id="PF00501"/>
    </source>
</evidence>
<reference evidence="2 3" key="1">
    <citation type="submission" date="2018-10" db="EMBL/GenBank/DDBJ databases">
        <title>GWAS and RNA-Seq identify cryptic mechanisms of antimicrobial resistance in Acinetobacter baumannii.</title>
        <authorList>
            <person name="Sahl J.W."/>
        </authorList>
    </citation>
    <scope>NUCLEOTIDE SEQUENCE [LARGE SCALE GENOMIC DNA]</scope>
    <source>
        <strain evidence="2 3">TG28175</strain>
    </source>
</reference>
<evidence type="ECO:0000313" key="2">
    <source>
        <dbReference type="EMBL" id="RSR23063.1"/>
    </source>
</evidence>
<dbReference type="Gene3D" id="3.40.50.12780">
    <property type="entry name" value="N-terminal domain of ligase-like"/>
    <property type="match status" value="1"/>
</dbReference>